<gene>
    <name evidence="2" type="ORF">ACOF00016_LOCUS8760</name>
</gene>
<dbReference type="AlphaFoldDB" id="A0A7S3L6E6"/>
<feature type="compositionally biased region" description="Low complexity" evidence="1">
    <location>
        <begin position="107"/>
        <end position="117"/>
    </location>
</feature>
<reference evidence="2" key="1">
    <citation type="submission" date="2021-01" db="EMBL/GenBank/DDBJ databases">
        <authorList>
            <person name="Corre E."/>
            <person name="Pelletier E."/>
            <person name="Niang G."/>
            <person name="Scheremetjew M."/>
            <person name="Finn R."/>
            <person name="Kale V."/>
            <person name="Holt S."/>
            <person name="Cochrane G."/>
            <person name="Meng A."/>
            <person name="Brown T."/>
            <person name="Cohen L."/>
        </authorList>
    </citation>
    <scope>NUCLEOTIDE SEQUENCE</scope>
    <source>
        <strain evidence="2">CCMP127</strain>
    </source>
</reference>
<dbReference type="EMBL" id="HBIM01010491">
    <property type="protein sequence ID" value="CAE0411407.1"/>
    <property type="molecule type" value="Transcribed_RNA"/>
</dbReference>
<protein>
    <submittedName>
        <fullName evidence="2">Uncharacterized protein</fullName>
    </submittedName>
</protein>
<accession>A0A7S3L6E6</accession>
<proteinExistence type="predicted"/>
<organism evidence="2">
    <name type="scientific">Amphora coffeiformis</name>
    <dbReference type="NCBI Taxonomy" id="265554"/>
    <lineage>
        <taxon>Eukaryota</taxon>
        <taxon>Sar</taxon>
        <taxon>Stramenopiles</taxon>
        <taxon>Ochrophyta</taxon>
        <taxon>Bacillariophyta</taxon>
        <taxon>Bacillariophyceae</taxon>
        <taxon>Bacillariophycidae</taxon>
        <taxon>Thalassiophysales</taxon>
        <taxon>Catenulaceae</taxon>
        <taxon>Amphora</taxon>
    </lineage>
</organism>
<evidence type="ECO:0000256" key="1">
    <source>
        <dbReference type="SAM" id="MobiDB-lite"/>
    </source>
</evidence>
<sequence>MSCPFSHGSTMAISFDTNNQIQQPSLMELLSAGLGFELNRVVPSSSSKASLILSDVLTPGSHSTSSPLSSSSSRRQQLRSIIDAALQILDDDELEEERSAMLESESEPSSHSQPIAQ</sequence>
<evidence type="ECO:0000313" key="2">
    <source>
        <dbReference type="EMBL" id="CAE0411407.1"/>
    </source>
</evidence>
<feature type="region of interest" description="Disordered" evidence="1">
    <location>
        <begin position="92"/>
        <end position="117"/>
    </location>
</feature>
<name>A0A7S3L6E6_9STRA</name>
<feature type="region of interest" description="Disordered" evidence="1">
    <location>
        <begin position="56"/>
        <end position="76"/>
    </location>
</feature>